<dbReference type="Proteomes" id="UP000199690">
    <property type="component" value="Unassembled WGS sequence"/>
</dbReference>
<proteinExistence type="predicted"/>
<sequence>MGEQDQARHELLLRLAPLLPDDAVWQARRWLAAGQWAHAARLIAHTFYNGYEPMPPEAREVLLDCADPALTELISQIPDDARGAVVAWEFGPATGDLAVICADVVASYLASQPGKHTAWQARRHPEGDTARNGHLVHLVETQAGAEPHVLAAELADLLWNAGAPSPQVEVFHPESELEFHYHAAALVEGREIYAVGARPAIELARFDETNPNREPEGPDREAQIAYLDSGEPLTDEDELLPDLFADDEEPVVPVNLRTDGTWIWSDLTTYYLAHHGIALPPELRAHIAESGPKARTPTRREWVAMVALENQPT</sequence>
<dbReference type="RefSeq" id="WP_093354452.1">
    <property type="nucleotide sequence ID" value="NZ_FNVB01000008.1"/>
</dbReference>
<organism evidence="1 4">
    <name type="scientific">Saccharopolyspora kobensis</name>
    <dbReference type="NCBI Taxonomy" id="146035"/>
    <lineage>
        <taxon>Bacteria</taxon>
        <taxon>Bacillati</taxon>
        <taxon>Actinomycetota</taxon>
        <taxon>Actinomycetes</taxon>
        <taxon>Pseudonocardiales</taxon>
        <taxon>Pseudonocardiaceae</taxon>
        <taxon>Saccharopolyspora</taxon>
    </lineage>
</organism>
<evidence type="ECO:0000313" key="2">
    <source>
        <dbReference type="EMBL" id="SFD94460.1"/>
    </source>
</evidence>
<name>A0A1H6DZW4_9PSEU</name>
<reference evidence="3 4" key="1">
    <citation type="submission" date="2016-10" db="EMBL/GenBank/DDBJ databases">
        <authorList>
            <person name="Varghese N."/>
            <person name="Submissions S."/>
        </authorList>
    </citation>
    <scope>NUCLEOTIDE SEQUENCE [LARGE SCALE GENOMIC DNA]</scope>
    <source>
        <strain evidence="4">ATCC 20501</strain>
        <strain evidence="2 3">CGMCC 4.3529</strain>
    </source>
</reference>
<dbReference type="EMBL" id="FOME01000007">
    <property type="protein sequence ID" value="SFD94460.1"/>
    <property type="molecule type" value="Genomic_DNA"/>
</dbReference>
<dbReference type="AlphaFoldDB" id="A0A1H6DZW4"/>
<evidence type="ECO:0000313" key="3">
    <source>
        <dbReference type="Proteomes" id="UP000199690"/>
    </source>
</evidence>
<dbReference type="EMBL" id="FNVB01000008">
    <property type="protein sequence ID" value="SEG90888.1"/>
    <property type="molecule type" value="Genomic_DNA"/>
</dbReference>
<evidence type="ECO:0000313" key="4">
    <source>
        <dbReference type="Proteomes" id="UP000236729"/>
    </source>
</evidence>
<keyword evidence="3" id="KW-1185">Reference proteome</keyword>
<reference evidence="1" key="2">
    <citation type="submission" date="2016-10" db="EMBL/GenBank/DDBJ databases">
        <authorList>
            <person name="de Groot N.N."/>
        </authorList>
    </citation>
    <scope>NUCLEOTIDE SEQUENCE [LARGE SCALE GENOMIC DNA]</scope>
    <source>
        <strain evidence="1">ATCC 20501</strain>
    </source>
</reference>
<evidence type="ECO:0000313" key="1">
    <source>
        <dbReference type="EMBL" id="SEG90888.1"/>
    </source>
</evidence>
<accession>A0A1H6DZW4</accession>
<protein>
    <submittedName>
        <fullName evidence="1">Uncharacterized protein</fullName>
    </submittedName>
</protein>
<accession>A0A1I1WN00</accession>
<dbReference type="Proteomes" id="UP000236729">
    <property type="component" value="Unassembled WGS sequence"/>
</dbReference>
<gene>
    <name evidence="1" type="ORF">SAMN02982929_05333</name>
    <name evidence="2" type="ORF">SAMN05216506_107309</name>
</gene>